<dbReference type="AlphaFoldDB" id="A0AAW9QPR3"/>
<keyword evidence="10" id="KW-1185">Reference proteome</keyword>
<dbReference type="InterPro" id="IPR029058">
    <property type="entry name" value="AB_hydrolase_fold"/>
</dbReference>
<evidence type="ECO:0000256" key="2">
    <source>
        <dbReference type="ARBA" id="ARBA00022487"/>
    </source>
</evidence>
<sequence length="558" mass="58460">MNTRRFLAAMAVVVGALLTACGGDGGGDAAPAATTLGIVKPASACTSLASVDLTDIGGVGSAVTSATEGTVAVNGADVKFCTVEGTLAPAIGFRVRLPIDTWTQRVLHIGCGGLCGSISASVEPGTSYGCPLVQSGGFVLSSTNMGHTGADANWSQDAQKRVDFAYRGVHATTLAAKKLTQAYYGQKERYAYFVGCSDGGREGLMAAQRHADDYDGIVAGAPAFLFNVQNSLHHGWMARSNRDNGLSTGNVVLYPAKAAMLHAAVVAACDPLDGQADGLLTDPRTCSFDPATLQCPAGAADTRACLTATEVATVSKFYNGPRDPSSNRRILVGGPQYGSELNWAGVFVPANDTVTNRVGSDNFVNGARYVIFDDATPPTLDELEFTEAFYGRLRTRHPLNDATNPDLSAFKDAGGKLILWHGWADQHISPINTIAYHEAMQKTMGQASMDTFMRMYLAPGVGHCGSGEGLPNMDLVTALVNWVEGGKAPDAIHTVRTDAAGNVTASRPMYPYPEVARYDGKGDPAAASSYTRGAALYTTPTPDWAGIDFFSPYAAAPL</sequence>
<gene>
    <name evidence="9" type="ORF">V4F39_23940</name>
</gene>
<organism evidence="9 10">
    <name type="scientific">Aquincola agrisoli</name>
    <dbReference type="NCBI Taxonomy" id="3119538"/>
    <lineage>
        <taxon>Bacteria</taxon>
        <taxon>Pseudomonadati</taxon>
        <taxon>Pseudomonadota</taxon>
        <taxon>Betaproteobacteria</taxon>
        <taxon>Burkholderiales</taxon>
        <taxon>Sphaerotilaceae</taxon>
        <taxon>Aquincola</taxon>
    </lineage>
</organism>
<dbReference type="SUPFAM" id="SSF53474">
    <property type="entry name" value="alpha/beta-Hydrolases"/>
    <property type="match status" value="1"/>
</dbReference>
<evidence type="ECO:0000313" key="9">
    <source>
        <dbReference type="EMBL" id="MEF7616985.1"/>
    </source>
</evidence>
<evidence type="ECO:0000256" key="6">
    <source>
        <dbReference type="ARBA" id="ARBA00022837"/>
    </source>
</evidence>
<evidence type="ECO:0000256" key="1">
    <source>
        <dbReference type="ARBA" id="ARBA00006249"/>
    </source>
</evidence>
<evidence type="ECO:0000313" key="10">
    <source>
        <dbReference type="Proteomes" id="UP001336250"/>
    </source>
</evidence>
<keyword evidence="5 9" id="KW-0378">Hydrolase</keyword>
<keyword evidence="7" id="KW-1015">Disulfide bond</keyword>
<dbReference type="PANTHER" id="PTHR33938">
    <property type="entry name" value="FERULOYL ESTERASE B-RELATED"/>
    <property type="match status" value="1"/>
</dbReference>
<dbReference type="Gene3D" id="3.40.50.1820">
    <property type="entry name" value="alpha/beta hydrolase"/>
    <property type="match status" value="1"/>
</dbReference>
<keyword evidence="4 8" id="KW-0732">Signal</keyword>
<accession>A0AAW9QPR3</accession>
<evidence type="ECO:0000256" key="3">
    <source>
        <dbReference type="ARBA" id="ARBA00022723"/>
    </source>
</evidence>
<dbReference type="GO" id="GO:0052689">
    <property type="term" value="F:carboxylic ester hydrolase activity"/>
    <property type="evidence" value="ECO:0007669"/>
    <property type="project" value="UniProtKB-KW"/>
</dbReference>
<dbReference type="InterPro" id="IPR011118">
    <property type="entry name" value="Tannase/feruloyl_esterase"/>
</dbReference>
<keyword evidence="3" id="KW-0479">Metal-binding</keyword>
<evidence type="ECO:0000256" key="5">
    <source>
        <dbReference type="ARBA" id="ARBA00022801"/>
    </source>
</evidence>
<keyword evidence="6" id="KW-0106">Calcium</keyword>
<reference evidence="9 10" key="1">
    <citation type="submission" date="2024-02" db="EMBL/GenBank/DDBJ databases">
        <title>Genome sequence of Aquincola sp. MAHUQ-54.</title>
        <authorList>
            <person name="Huq M.A."/>
        </authorList>
    </citation>
    <scope>NUCLEOTIDE SEQUENCE [LARGE SCALE GENOMIC DNA]</scope>
    <source>
        <strain evidence="9 10">MAHUQ-54</strain>
    </source>
</reference>
<dbReference type="EMBL" id="JAZIBG010000052">
    <property type="protein sequence ID" value="MEF7616985.1"/>
    <property type="molecule type" value="Genomic_DNA"/>
</dbReference>
<evidence type="ECO:0000256" key="8">
    <source>
        <dbReference type="SAM" id="SignalP"/>
    </source>
</evidence>
<comment type="similarity">
    <text evidence="1">Belongs to the tannase family.</text>
</comment>
<name>A0AAW9QPR3_9BURK</name>
<proteinExistence type="inferred from homology"/>
<dbReference type="PANTHER" id="PTHR33938:SF15">
    <property type="entry name" value="FERULOYL ESTERASE B-RELATED"/>
    <property type="match status" value="1"/>
</dbReference>
<evidence type="ECO:0000256" key="4">
    <source>
        <dbReference type="ARBA" id="ARBA00022729"/>
    </source>
</evidence>
<dbReference type="RefSeq" id="WP_332292627.1">
    <property type="nucleotide sequence ID" value="NZ_JAZIBG010000052.1"/>
</dbReference>
<feature type="chain" id="PRO_5043925650" evidence="8">
    <location>
        <begin position="23"/>
        <end position="558"/>
    </location>
</feature>
<keyword evidence="2" id="KW-0719">Serine esterase</keyword>
<evidence type="ECO:0000256" key="7">
    <source>
        <dbReference type="ARBA" id="ARBA00023157"/>
    </source>
</evidence>
<protein>
    <submittedName>
        <fullName evidence="9">Tannase/feruloyl esterase family alpha/beta hydrolase</fullName>
    </submittedName>
</protein>
<comment type="caution">
    <text evidence="9">The sequence shown here is derived from an EMBL/GenBank/DDBJ whole genome shotgun (WGS) entry which is preliminary data.</text>
</comment>
<dbReference type="Pfam" id="PF07519">
    <property type="entry name" value="Tannase"/>
    <property type="match status" value="1"/>
</dbReference>
<dbReference type="PROSITE" id="PS51257">
    <property type="entry name" value="PROKAR_LIPOPROTEIN"/>
    <property type="match status" value="1"/>
</dbReference>
<dbReference type="GO" id="GO:0046872">
    <property type="term" value="F:metal ion binding"/>
    <property type="evidence" value="ECO:0007669"/>
    <property type="project" value="UniProtKB-KW"/>
</dbReference>
<feature type="signal peptide" evidence="8">
    <location>
        <begin position="1"/>
        <end position="22"/>
    </location>
</feature>
<dbReference type="Proteomes" id="UP001336250">
    <property type="component" value="Unassembled WGS sequence"/>
</dbReference>